<dbReference type="Proteomes" id="UP000324897">
    <property type="component" value="Chromosome 5"/>
</dbReference>
<dbReference type="AlphaFoldDB" id="A0A5J9WIE1"/>
<comment type="caution">
    <text evidence="1">The sequence shown here is derived from an EMBL/GenBank/DDBJ whole genome shotgun (WGS) entry which is preliminary data.</text>
</comment>
<proteinExistence type="predicted"/>
<gene>
    <name evidence="1" type="ORF">EJB05_06632</name>
</gene>
<evidence type="ECO:0000313" key="1">
    <source>
        <dbReference type="EMBL" id="TVU47054.1"/>
    </source>
</evidence>
<protein>
    <submittedName>
        <fullName evidence="1">Uncharacterized protein</fullName>
    </submittedName>
</protein>
<accession>A0A5J9WIE1</accession>
<reference evidence="1 2" key="1">
    <citation type="journal article" date="2019" name="Sci. Rep.">
        <title>A high-quality genome of Eragrostis curvula grass provides insights into Poaceae evolution and supports new strategies to enhance forage quality.</title>
        <authorList>
            <person name="Carballo J."/>
            <person name="Santos B.A.C.M."/>
            <person name="Zappacosta D."/>
            <person name="Garbus I."/>
            <person name="Selva J.P."/>
            <person name="Gallo C.A."/>
            <person name="Diaz A."/>
            <person name="Albertini E."/>
            <person name="Caccamo M."/>
            <person name="Echenique V."/>
        </authorList>
    </citation>
    <scope>NUCLEOTIDE SEQUENCE [LARGE SCALE GENOMIC DNA]</scope>
    <source>
        <strain evidence="2">cv. Victoria</strain>
        <tissue evidence="1">Leaf</tissue>
    </source>
</reference>
<name>A0A5J9WIE1_9POAL</name>
<feature type="non-terminal residue" evidence="1">
    <location>
        <position position="1"/>
    </location>
</feature>
<keyword evidence="2" id="KW-1185">Reference proteome</keyword>
<dbReference type="EMBL" id="RWGY01000004">
    <property type="protein sequence ID" value="TVU47054.1"/>
    <property type="molecule type" value="Genomic_DNA"/>
</dbReference>
<organism evidence="1 2">
    <name type="scientific">Eragrostis curvula</name>
    <name type="common">weeping love grass</name>
    <dbReference type="NCBI Taxonomy" id="38414"/>
    <lineage>
        <taxon>Eukaryota</taxon>
        <taxon>Viridiplantae</taxon>
        <taxon>Streptophyta</taxon>
        <taxon>Embryophyta</taxon>
        <taxon>Tracheophyta</taxon>
        <taxon>Spermatophyta</taxon>
        <taxon>Magnoliopsida</taxon>
        <taxon>Liliopsida</taxon>
        <taxon>Poales</taxon>
        <taxon>Poaceae</taxon>
        <taxon>PACMAD clade</taxon>
        <taxon>Chloridoideae</taxon>
        <taxon>Eragrostideae</taxon>
        <taxon>Eragrostidinae</taxon>
        <taxon>Eragrostis</taxon>
    </lineage>
</organism>
<sequence>NGNGPARPPCVAERHRLVASWAADSTRCWQYLERALSSFKWRRCKRLKSSLANSRMEELYAAKC</sequence>
<dbReference type="Gramene" id="TVU47054">
    <property type="protein sequence ID" value="TVU47054"/>
    <property type="gene ID" value="EJB05_06632"/>
</dbReference>
<evidence type="ECO:0000313" key="2">
    <source>
        <dbReference type="Proteomes" id="UP000324897"/>
    </source>
</evidence>